<dbReference type="EC" id="1.-.-.-" evidence="2"/>
<protein>
    <submittedName>
        <fullName evidence="2">Pyridoxamine 5'-phosphate oxidase family protein</fullName>
        <ecNumber evidence="2">1.-.-.-</ecNumber>
        <ecNumber evidence="2">1.4.3.5</ecNumber>
    </submittedName>
</protein>
<dbReference type="InterPro" id="IPR011576">
    <property type="entry name" value="Pyridox_Oxase_N"/>
</dbReference>
<dbReference type="PANTHER" id="PTHR39336">
    <property type="entry name" value="PYRIDOXAMINE PHOSPHATE OXIDASE FAMILY PROTEIN (AFU_ORTHOLOGUE AFUA_6G11440)"/>
    <property type="match status" value="1"/>
</dbReference>
<dbReference type="EC" id="1.4.3.5" evidence="2"/>
<feature type="domain" description="Pyridoxamine 5'-phosphate oxidase N-terminal" evidence="1">
    <location>
        <begin position="9"/>
        <end position="130"/>
    </location>
</feature>
<proteinExistence type="predicted"/>
<evidence type="ECO:0000313" key="3">
    <source>
        <dbReference type="Proteomes" id="UP001281305"/>
    </source>
</evidence>
<dbReference type="SUPFAM" id="SSF50475">
    <property type="entry name" value="FMN-binding split barrel"/>
    <property type="match status" value="1"/>
</dbReference>
<dbReference type="RefSeq" id="WP_317055461.1">
    <property type="nucleotide sequence ID" value="NZ_CP146606.1"/>
</dbReference>
<name>A0ABZ2TLW8_9RHOB</name>
<dbReference type="GO" id="GO:0004733">
    <property type="term" value="F:pyridoxamine phosphate oxidase activity"/>
    <property type="evidence" value="ECO:0007669"/>
    <property type="project" value="UniProtKB-EC"/>
</dbReference>
<dbReference type="EMBL" id="CP146606">
    <property type="protein sequence ID" value="WYK18778.1"/>
    <property type="molecule type" value="Genomic_DNA"/>
</dbReference>
<keyword evidence="2" id="KW-0560">Oxidoreductase</keyword>
<organism evidence="2 3">
    <name type="scientific">Roseovarius rhodophyticola</name>
    <dbReference type="NCBI Taxonomy" id="3080827"/>
    <lineage>
        <taxon>Bacteria</taxon>
        <taxon>Pseudomonadati</taxon>
        <taxon>Pseudomonadota</taxon>
        <taxon>Alphaproteobacteria</taxon>
        <taxon>Rhodobacterales</taxon>
        <taxon>Roseobacteraceae</taxon>
        <taxon>Roseovarius</taxon>
    </lineage>
</organism>
<dbReference type="Pfam" id="PF01243">
    <property type="entry name" value="PNPOx_N"/>
    <property type="match status" value="1"/>
</dbReference>
<dbReference type="Gene3D" id="2.30.110.10">
    <property type="entry name" value="Electron Transport, Fmn-binding Protein, Chain A"/>
    <property type="match status" value="1"/>
</dbReference>
<evidence type="ECO:0000259" key="1">
    <source>
        <dbReference type="Pfam" id="PF01243"/>
    </source>
</evidence>
<reference evidence="2 3" key="1">
    <citation type="submission" date="2024-02" db="EMBL/GenBank/DDBJ databases">
        <title>Roseovarius strain W115 nov., isolated from a marine algae.</title>
        <authorList>
            <person name="Lee M.W."/>
            <person name="Lee J.K."/>
            <person name="Kim J.M."/>
            <person name="Choi D.G."/>
            <person name="Baek J.H."/>
            <person name="Bayburt H."/>
            <person name="Jung J.J."/>
            <person name="Han D.M."/>
            <person name="Jeon C.O."/>
        </authorList>
    </citation>
    <scope>NUCLEOTIDE SEQUENCE [LARGE SCALE GENOMIC DNA]</scope>
    <source>
        <strain evidence="2 3">W115</strain>
    </source>
</reference>
<dbReference type="Proteomes" id="UP001281305">
    <property type="component" value="Chromosome"/>
</dbReference>
<keyword evidence="3" id="KW-1185">Reference proteome</keyword>
<dbReference type="PANTHER" id="PTHR39336:SF1">
    <property type="entry name" value="PYRIDOXAMINE PHOSPHATE OXIDASE FAMILY PROTEIN (AFU_ORTHOLOGUE AFUA_6G11440)"/>
    <property type="match status" value="1"/>
</dbReference>
<gene>
    <name evidence="2" type="ORF">RZS32_002515</name>
</gene>
<evidence type="ECO:0000313" key="2">
    <source>
        <dbReference type="EMBL" id="WYK18778.1"/>
    </source>
</evidence>
<dbReference type="InterPro" id="IPR012349">
    <property type="entry name" value="Split_barrel_FMN-bd"/>
</dbReference>
<sequence>MGTAQGLNATLRRFIEEQPMFFVATADISGRVNVSPKGMDTLRVLSDSRIKWLNLSGSGNETAAHVQATGRMTLMFCAFEGPAMILRVYGTAKVVHPKDGEWKEVISGFPEIAGSRQVFDLAIELVQTSCGTGVPIMNFQESRADKELVPFYEKMGENGVRDYWRRKNTQTIDGKPTGILDDS</sequence>
<accession>A0ABZ2TLW8</accession>